<feature type="compositionally biased region" description="Basic and acidic residues" evidence="1">
    <location>
        <begin position="210"/>
        <end position="219"/>
    </location>
</feature>
<comment type="caution">
    <text evidence="2">The sequence shown here is derived from an EMBL/GenBank/DDBJ whole genome shotgun (WGS) entry which is preliminary data.</text>
</comment>
<dbReference type="EMBL" id="JAQJAN010000020">
    <property type="protein sequence ID" value="KAJ5704223.1"/>
    <property type="molecule type" value="Genomic_DNA"/>
</dbReference>
<dbReference type="Proteomes" id="UP001215712">
    <property type="component" value="Unassembled WGS sequence"/>
</dbReference>
<dbReference type="GO" id="GO:0140291">
    <property type="term" value="P:peptidyl-glutamate ADP-deribosylation"/>
    <property type="evidence" value="ECO:0007669"/>
    <property type="project" value="TreeGrafter"/>
</dbReference>
<accession>A0AAD6HBY9</accession>
<evidence type="ECO:0000313" key="3">
    <source>
        <dbReference type="Proteomes" id="UP001215712"/>
    </source>
</evidence>
<sequence>MELITGEQIPHSERVREQPGSIFDAPEGSALMHACSARGAWGKGIALDFRKKFTKQYAKYRAYCADLEKSRQMHDIPNLNPKGPRKISVPLPVGTALIIPPEESNAVRSRREKDHWLICLFTSMDYGIRVESPDRIINNTAAALNDLKSQLWGMAGETAPPQIYSCRMNSGLFNVPWERTMALLEEIPVPLKITVAYMPPVGGQQTNLTKDTDSKRQERSIVAPVT</sequence>
<name>A0AAD6HBY9_9EURO</name>
<dbReference type="PANTHER" id="PTHR12521:SF0">
    <property type="entry name" value="ADP-RIBOSE GLYCOHYDROLASE OARD1"/>
    <property type="match status" value="1"/>
</dbReference>
<evidence type="ECO:0000313" key="2">
    <source>
        <dbReference type="EMBL" id="KAJ5704223.1"/>
    </source>
</evidence>
<gene>
    <name evidence="2" type="ORF">N7493_011361</name>
</gene>
<reference evidence="2" key="2">
    <citation type="submission" date="2023-01" db="EMBL/GenBank/DDBJ databases">
        <authorList>
            <person name="Petersen C."/>
        </authorList>
    </citation>
    <scope>NUCLEOTIDE SEQUENCE</scope>
    <source>
        <strain evidence="2">IBT 17514</strain>
    </source>
</reference>
<evidence type="ECO:0000256" key="1">
    <source>
        <dbReference type="SAM" id="MobiDB-lite"/>
    </source>
</evidence>
<keyword evidence="3" id="KW-1185">Reference proteome</keyword>
<protein>
    <recommendedName>
        <fullName evidence="4">ADP-ribose 1''-phosphate phosphatase</fullName>
    </recommendedName>
</protein>
<dbReference type="InterPro" id="IPR050892">
    <property type="entry name" value="ADP-ribose_metab_enzymes"/>
</dbReference>
<dbReference type="Gene3D" id="3.40.220.10">
    <property type="entry name" value="Leucine Aminopeptidase, subunit E, domain 1"/>
    <property type="match status" value="1"/>
</dbReference>
<dbReference type="AlphaFoldDB" id="A0AAD6HBY9"/>
<reference evidence="2" key="1">
    <citation type="journal article" date="2023" name="IMA Fungus">
        <title>Comparative genomic study of the Penicillium genus elucidates a diverse pangenome and 15 lateral gene transfer events.</title>
        <authorList>
            <person name="Petersen C."/>
            <person name="Sorensen T."/>
            <person name="Nielsen M.R."/>
            <person name="Sondergaard T.E."/>
            <person name="Sorensen J.L."/>
            <person name="Fitzpatrick D.A."/>
            <person name="Frisvad J.C."/>
            <person name="Nielsen K.L."/>
        </authorList>
    </citation>
    <scope>NUCLEOTIDE SEQUENCE</scope>
    <source>
        <strain evidence="2">IBT 17514</strain>
    </source>
</reference>
<proteinExistence type="predicted"/>
<evidence type="ECO:0008006" key="4">
    <source>
        <dbReference type="Google" id="ProtNLM"/>
    </source>
</evidence>
<dbReference type="SUPFAM" id="SSF52949">
    <property type="entry name" value="Macro domain-like"/>
    <property type="match status" value="1"/>
</dbReference>
<feature type="region of interest" description="Disordered" evidence="1">
    <location>
        <begin position="202"/>
        <end position="226"/>
    </location>
</feature>
<organism evidence="2 3">
    <name type="scientific">Penicillium malachiteum</name>
    <dbReference type="NCBI Taxonomy" id="1324776"/>
    <lineage>
        <taxon>Eukaryota</taxon>
        <taxon>Fungi</taxon>
        <taxon>Dikarya</taxon>
        <taxon>Ascomycota</taxon>
        <taxon>Pezizomycotina</taxon>
        <taxon>Eurotiomycetes</taxon>
        <taxon>Eurotiomycetidae</taxon>
        <taxon>Eurotiales</taxon>
        <taxon>Aspergillaceae</taxon>
        <taxon>Penicillium</taxon>
    </lineage>
</organism>
<dbReference type="InterPro" id="IPR043472">
    <property type="entry name" value="Macro_dom-like"/>
</dbReference>
<dbReference type="PANTHER" id="PTHR12521">
    <property type="entry name" value="PROTEIN C6ORF130"/>
    <property type="match status" value="1"/>
</dbReference>